<evidence type="ECO:0008006" key="3">
    <source>
        <dbReference type="Google" id="ProtNLM"/>
    </source>
</evidence>
<sequence length="229" mass="26249">MPELVELADYYRTDKGTQIGHAHNYAALYSFLFEQFRDQAFSMLEIGLERGGVEAGASVDRVGSDVPSIRMWLNYFPRAKLYGFDLSDFSHIRLDRFEFHRGDLGSIPDLDRLSAALPTLKLLIDDGSHASFHQQLAFLKLFDKVEPGGFYVIEDFHWQPPFESSLPPCKKSAEVFETFLKTGKLDIPFAHPDYLSMVASQIQNVYVHRNNRGGINDWHFKMVALQKRL</sequence>
<dbReference type="STRING" id="411945.GA0061102_101490"/>
<gene>
    <name evidence="1" type="ORF">GA0061102_101490</name>
</gene>
<evidence type="ECO:0000313" key="1">
    <source>
        <dbReference type="EMBL" id="SCB28450.1"/>
    </source>
</evidence>
<keyword evidence="2" id="KW-1185">Reference proteome</keyword>
<reference evidence="2" key="1">
    <citation type="submission" date="2016-08" db="EMBL/GenBank/DDBJ databases">
        <authorList>
            <person name="Varghese N."/>
            <person name="Submissions Spin"/>
        </authorList>
    </citation>
    <scope>NUCLEOTIDE SEQUENCE [LARGE SCALE GENOMIC DNA]</scope>
    <source>
        <strain evidence="2">HAMBI 2971</strain>
    </source>
</reference>
<accession>A0A1C3VKT5</accession>
<name>A0A1C3VKT5_9HYPH</name>
<protein>
    <recommendedName>
        <fullName evidence="3">Methyltransferase domain-containing protein</fullName>
    </recommendedName>
</protein>
<dbReference type="EMBL" id="FMAH01000014">
    <property type="protein sequence ID" value="SCB28450.1"/>
    <property type="molecule type" value="Genomic_DNA"/>
</dbReference>
<dbReference type="Gene3D" id="3.40.50.150">
    <property type="entry name" value="Vaccinia Virus protein VP39"/>
    <property type="match status" value="1"/>
</dbReference>
<dbReference type="InterPro" id="IPR029063">
    <property type="entry name" value="SAM-dependent_MTases_sf"/>
</dbReference>
<organism evidence="1 2">
    <name type="scientific">Rhizobium miluonense</name>
    <dbReference type="NCBI Taxonomy" id="411945"/>
    <lineage>
        <taxon>Bacteria</taxon>
        <taxon>Pseudomonadati</taxon>
        <taxon>Pseudomonadota</taxon>
        <taxon>Alphaproteobacteria</taxon>
        <taxon>Hyphomicrobiales</taxon>
        <taxon>Rhizobiaceae</taxon>
        <taxon>Rhizobium/Agrobacterium group</taxon>
        <taxon>Rhizobium</taxon>
    </lineage>
</organism>
<dbReference type="SUPFAM" id="SSF53335">
    <property type="entry name" value="S-adenosyl-L-methionine-dependent methyltransferases"/>
    <property type="match status" value="1"/>
</dbReference>
<evidence type="ECO:0000313" key="2">
    <source>
        <dbReference type="Proteomes" id="UP000199435"/>
    </source>
</evidence>
<dbReference type="AlphaFoldDB" id="A0A1C3VKT5"/>
<dbReference type="Proteomes" id="UP000199435">
    <property type="component" value="Unassembled WGS sequence"/>
</dbReference>
<dbReference type="OrthoDB" id="9816424at2"/>
<proteinExistence type="predicted"/>
<dbReference type="RefSeq" id="WP_092848812.1">
    <property type="nucleotide sequence ID" value="NZ_FMAH01000014.1"/>
</dbReference>